<sequence length="129" mass="14980">MNLVLLIRDADILIKPNQKQTNPAGTSIKPITKEHFGEPLPNWSLNQAEGVWLIIHQQINPKKTNDDLRRVNDQRAESPYCGDMTVALFFPYLGFVPMGLPRKVFNESTYRLNYSLNYPLNYLLKYRTK</sequence>
<reference evidence="1" key="1">
    <citation type="submission" date="2006-04" db="EMBL/GenBank/DDBJ databases">
        <authorList>
            <person name="Underwood B.A."/>
            <person name="Xiao Y."/>
            <person name="Moskal W."/>
            <person name="Monaghan E."/>
            <person name="Wang W."/>
            <person name="Redman J."/>
            <person name="Wu H.C."/>
            <person name="Utterback T."/>
            <person name="Town C.D."/>
        </authorList>
    </citation>
    <scope>NUCLEOTIDE SEQUENCE</scope>
</reference>
<dbReference type="EMBL" id="DQ487571">
    <property type="protein sequence ID" value="ABF59370.1"/>
    <property type="molecule type" value="Genomic_DNA"/>
</dbReference>
<accession>Q1G3L3</accession>
<proteinExistence type="predicted"/>
<organism evidence="1">
    <name type="scientific">Arabidopsis thaliana</name>
    <name type="common">Mouse-ear cress</name>
    <dbReference type="NCBI Taxonomy" id="3702"/>
    <lineage>
        <taxon>Eukaryota</taxon>
        <taxon>Viridiplantae</taxon>
        <taxon>Streptophyta</taxon>
        <taxon>Embryophyta</taxon>
        <taxon>Tracheophyta</taxon>
        <taxon>Spermatophyta</taxon>
        <taxon>Magnoliopsida</taxon>
        <taxon>eudicotyledons</taxon>
        <taxon>Gunneridae</taxon>
        <taxon>Pentapetalae</taxon>
        <taxon>rosids</taxon>
        <taxon>malvids</taxon>
        <taxon>Brassicales</taxon>
        <taxon>Brassicaceae</taxon>
        <taxon>Camelineae</taxon>
        <taxon>Arabidopsis</taxon>
    </lineage>
</organism>
<dbReference type="AlphaFoldDB" id="Q1G3L3"/>
<evidence type="ECO:0000313" key="1">
    <source>
        <dbReference type="EMBL" id="ABF59370.1"/>
    </source>
</evidence>
<protein>
    <submittedName>
        <fullName evidence="1">Uncharacterized protein</fullName>
    </submittedName>
</protein>
<name>Q1G3L3_ARATH</name>